<dbReference type="SUPFAM" id="SSF52540">
    <property type="entry name" value="P-loop containing nucleoside triphosphate hydrolases"/>
    <property type="match status" value="1"/>
</dbReference>
<comment type="caution">
    <text evidence="8">The sequence shown here is derived from an EMBL/GenBank/DDBJ whole genome shotgun (WGS) entry which is preliminary data.</text>
</comment>
<dbReference type="Pfam" id="PF02463">
    <property type="entry name" value="SMC_N"/>
    <property type="match status" value="1"/>
</dbReference>
<dbReference type="RefSeq" id="WP_285607939.1">
    <property type="nucleotide sequence ID" value="NZ_BSDC01000001.1"/>
</dbReference>
<evidence type="ECO:0000259" key="7">
    <source>
        <dbReference type="Pfam" id="PF02463"/>
    </source>
</evidence>
<dbReference type="InterPro" id="IPR003395">
    <property type="entry name" value="RecF/RecN/SMC_N"/>
</dbReference>
<comment type="domain">
    <text evidence="6">Contains large globular domains required for ATP hydrolysis at each terminus and a third globular domain forming a flexible hinge near the middle of the molecule. These domains are separated by coiled-coil structures.</text>
</comment>
<dbReference type="HAMAP" id="MF_01894">
    <property type="entry name" value="Smc_prok"/>
    <property type="match status" value="1"/>
</dbReference>
<comment type="subunit">
    <text evidence="6">Homodimer.</text>
</comment>
<keyword evidence="4 6" id="KW-0175">Coiled coil</keyword>
<keyword evidence="5 6" id="KW-0238">DNA-binding</keyword>
<accession>A0ABQ5PYF8</accession>
<dbReference type="InterPro" id="IPR024704">
    <property type="entry name" value="SMC"/>
</dbReference>
<name>A0ABQ5PYF8_9BACT</name>
<gene>
    <name evidence="6 8" type="primary">smc</name>
    <name evidence="8" type="ORF">GETHED_14550</name>
</gene>
<organism evidence="8 9">
    <name type="scientific">Geothrix edaphica</name>
    <dbReference type="NCBI Taxonomy" id="2927976"/>
    <lineage>
        <taxon>Bacteria</taxon>
        <taxon>Pseudomonadati</taxon>
        <taxon>Acidobacteriota</taxon>
        <taxon>Holophagae</taxon>
        <taxon>Holophagales</taxon>
        <taxon>Holophagaceae</taxon>
        <taxon>Geothrix</taxon>
    </lineage>
</organism>
<comment type="similarity">
    <text evidence="6">Belongs to the SMC family.</text>
</comment>
<dbReference type="Proteomes" id="UP001165044">
    <property type="component" value="Unassembled WGS sequence"/>
</dbReference>
<comment type="subcellular location">
    <subcellularLocation>
        <location evidence="6">Cytoplasm</location>
    </subcellularLocation>
</comment>
<reference evidence="8" key="1">
    <citation type="journal article" date="2023" name="Antonie Van Leeuwenhoek">
        <title>Mesoterricola silvestris gen. nov., sp. nov., Mesoterricola sediminis sp. nov., Geothrix oryzae sp. nov., Geothrix edaphica sp. nov., Geothrix rubra sp. nov., and Geothrix limicola sp. nov., six novel members of Acidobacteriota isolated from soils.</title>
        <authorList>
            <person name="Itoh H."/>
            <person name="Sugisawa Y."/>
            <person name="Mise K."/>
            <person name="Xu Z."/>
            <person name="Kuniyasu M."/>
            <person name="Ushijima N."/>
            <person name="Kawano K."/>
            <person name="Kobayashi E."/>
            <person name="Shiratori Y."/>
            <person name="Masuda Y."/>
            <person name="Senoo K."/>
        </authorList>
    </citation>
    <scope>NUCLEOTIDE SEQUENCE</scope>
    <source>
        <strain evidence="8">Red802</strain>
    </source>
</reference>
<feature type="binding site" evidence="6">
    <location>
        <begin position="32"/>
        <end position="39"/>
    </location>
    <ligand>
        <name>ATP</name>
        <dbReference type="ChEBI" id="CHEBI:30616"/>
    </ligand>
</feature>
<keyword evidence="3 6" id="KW-0067">ATP-binding</keyword>
<evidence type="ECO:0000256" key="1">
    <source>
        <dbReference type="ARBA" id="ARBA00022490"/>
    </source>
</evidence>
<dbReference type="InterPro" id="IPR027417">
    <property type="entry name" value="P-loop_NTPase"/>
</dbReference>
<dbReference type="NCBIfam" id="TIGR02168">
    <property type="entry name" value="SMC_prok_B"/>
    <property type="match status" value="1"/>
</dbReference>
<protein>
    <recommendedName>
        <fullName evidence="6">Chromosome partition protein Smc</fullName>
    </recommendedName>
</protein>
<evidence type="ECO:0000256" key="2">
    <source>
        <dbReference type="ARBA" id="ARBA00022741"/>
    </source>
</evidence>
<proteinExistence type="inferred from homology"/>
<feature type="domain" description="RecF/RecN/SMC N-terminal" evidence="7">
    <location>
        <begin position="3"/>
        <end position="1155"/>
    </location>
</feature>
<feature type="coiled-coil region" evidence="6">
    <location>
        <begin position="167"/>
        <end position="268"/>
    </location>
</feature>
<evidence type="ECO:0000256" key="5">
    <source>
        <dbReference type="ARBA" id="ARBA00023125"/>
    </source>
</evidence>
<keyword evidence="9" id="KW-1185">Reference proteome</keyword>
<sequence length="1169" mass="130252">MRLISLELHGFKSFADAQKLSFPGGMTAVVGPNGCGKSNISDSLAWVLGEQRASMLRGAEMADVIFAGTAQRRPTGLAEVKLVLDMPDPALPGSTREVTISRRLYRDTGSEYRINGREARLKDVQDLLLDTGMGTRAYSFIQQGQIDLILSSKPKDRRLLLEEAAGITRYKLRRADAEKRLEETRANLQRLDDILYELNKQMDSLRRQAARARKARELDTEIKATQRVLLAGKAVELEEAKQRILDDLDRVERRVAELTAQVSEKASEVEAQRLSVDEQQQAQAKRASAMLGLDQRLQLADQERSFQEDRRTEARDQRGRLEEHIQMLVARLAESGDSFTTLEAQLKGAGERLAQQEAGLAKAEEAVALAQGALRHAEADLHALRERKADSQREALARQKQRIGLQTQVAQLEGRLDTLNHEESVRAPRLESLEAEAGQVERTLEGLLSQLEQAEEAALDQRRRAEQLEEAQRTLAQDHHRAEAELDAAERRLRQISDLLAKSFGEAELQKGLTWLREQGVRPQTLVDLLTVDEALRPDLERLLGSWLQVLAADEALTGRAAGAPGHLLLALESQATLPPIPAGCEALRDHLRWTGPDRPLGGLLDRAFHCSDEALPALALAHPDLAFVSPAFVRLPFGPVQLGVSAPAASPLKLRAEQEEAKATREALLDRIEDLEARRGKGGDDSRAARERSLEIDEDLRALRRRADTLKSQRTSLQSQLAEIRAASERADALWEQIEAEIKGLQGQLRELEAHPEEANDTALEEAIQQAETLVREARHRLDERRDQRMEAARSRDAVWAERDGHERHLQLAQRGRFDLEAERQRLEVEAAEQTSRMETCTRRLAELESESQNLLKDREGIQAQAQEAQPRLELAQETLRVQERAAREFQEALENARAQHQEVLIHGAQVQGSQEALAKEVELALGLDIPAFLAGISDAEREAWSEGELVHQTRLNELQGRRMDLGGVNPLAIQELEEAETRMAFMNEQRADVTAAIGNLESTIQEINATSEERFREAFDFVNNRFQEVFREAFGGGQAQLSLEDPKNLLECGIEITAQPPGKTAKALTLLSGGEKALTAISLLFAIFHFKPSPFCVLDEVDAPLDEANVGRFAAMVQKMKADTQFIVITHQKPTMVAADTLYGVTMEEAGCSRLVSVQLREAEALV</sequence>
<evidence type="ECO:0000256" key="6">
    <source>
        <dbReference type="HAMAP-Rule" id="MF_01894"/>
    </source>
</evidence>
<evidence type="ECO:0000256" key="3">
    <source>
        <dbReference type="ARBA" id="ARBA00022840"/>
    </source>
</evidence>
<comment type="function">
    <text evidence="6">Required for chromosome condensation and partitioning.</text>
</comment>
<feature type="coiled-coil region" evidence="6">
    <location>
        <begin position="659"/>
        <end position="901"/>
    </location>
</feature>
<evidence type="ECO:0000313" key="9">
    <source>
        <dbReference type="Proteomes" id="UP001165044"/>
    </source>
</evidence>
<feature type="coiled-coil region" evidence="6">
    <location>
        <begin position="346"/>
        <end position="499"/>
    </location>
</feature>
<dbReference type="PANTHER" id="PTHR43977">
    <property type="entry name" value="STRUCTURAL MAINTENANCE OF CHROMOSOMES PROTEIN 3"/>
    <property type="match status" value="1"/>
</dbReference>
<keyword evidence="1 6" id="KW-0963">Cytoplasm</keyword>
<dbReference type="Gene3D" id="3.40.50.300">
    <property type="entry name" value="P-loop containing nucleotide triphosphate hydrolases"/>
    <property type="match status" value="2"/>
</dbReference>
<dbReference type="InterPro" id="IPR011890">
    <property type="entry name" value="SMC_prok"/>
</dbReference>
<evidence type="ECO:0000256" key="4">
    <source>
        <dbReference type="ARBA" id="ARBA00023054"/>
    </source>
</evidence>
<dbReference type="EMBL" id="BSDC01000001">
    <property type="protein sequence ID" value="GLH67091.1"/>
    <property type="molecule type" value="Genomic_DNA"/>
</dbReference>
<dbReference type="CDD" id="cd03278">
    <property type="entry name" value="ABC_SMC_barmotin"/>
    <property type="match status" value="1"/>
</dbReference>
<dbReference type="PIRSF" id="PIRSF005719">
    <property type="entry name" value="SMC"/>
    <property type="match status" value="1"/>
</dbReference>
<keyword evidence="2 6" id="KW-0547">Nucleotide-binding</keyword>
<evidence type="ECO:0000313" key="8">
    <source>
        <dbReference type="EMBL" id="GLH67091.1"/>
    </source>
</evidence>